<dbReference type="InterPro" id="IPR011990">
    <property type="entry name" value="TPR-like_helical_dom_sf"/>
</dbReference>
<protein>
    <submittedName>
        <fullName evidence="5">Tetratricopeptide repeat protein</fullName>
    </submittedName>
</protein>
<feature type="compositionally biased region" description="Pro residues" evidence="2">
    <location>
        <begin position="268"/>
        <end position="284"/>
    </location>
</feature>
<keyword evidence="6" id="KW-1185">Reference proteome</keyword>
<comment type="caution">
    <text evidence="5">The sequence shown here is derived from an EMBL/GenBank/DDBJ whole genome shotgun (WGS) entry which is preliminary data.</text>
</comment>
<accession>A0A934S8K7</accession>
<evidence type="ECO:0000313" key="5">
    <source>
        <dbReference type="EMBL" id="MBK1881682.1"/>
    </source>
</evidence>
<evidence type="ECO:0000256" key="1">
    <source>
        <dbReference type="PROSITE-ProRule" id="PRU00339"/>
    </source>
</evidence>
<dbReference type="AlphaFoldDB" id="A0A934S8K7"/>
<feature type="transmembrane region" description="Helical" evidence="3">
    <location>
        <begin position="32"/>
        <end position="50"/>
    </location>
</feature>
<gene>
    <name evidence="5" type="ORF">JIN85_04610</name>
</gene>
<dbReference type="Pfam" id="PF09976">
    <property type="entry name" value="TPR_21"/>
    <property type="match status" value="1"/>
</dbReference>
<dbReference type="InterPro" id="IPR019734">
    <property type="entry name" value="TPR_rpt"/>
</dbReference>
<organism evidence="5 6">
    <name type="scientific">Luteolibacter pohnpeiensis</name>
    <dbReference type="NCBI Taxonomy" id="454153"/>
    <lineage>
        <taxon>Bacteria</taxon>
        <taxon>Pseudomonadati</taxon>
        <taxon>Verrucomicrobiota</taxon>
        <taxon>Verrucomicrobiia</taxon>
        <taxon>Verrucomicrobiales</taxon>
        <taxon>Verrucomicrobiaceae</taxon>
        <taxon>Luteolibacter</taxon>
    </lineage>
</organism>
<dbReference type="EMBL" id="JAENIJ010000005">
    <property type="protein sequence ID" value="MBK1881682.1"/>
    <property type="molecule type" value="Genomic_DNA"/>
</dbReference>
<feature type="region of interest" description="Disordered" evidence="2">
    <location>
        <begin position="211"/>
        <end position="296"/>
    </location>
</feature>
<dbReference type="PROSITE" id="PS50005">
    <property type="entry name" value="TPR"/>
    <property type="match status" value="1"/>
</dbReference>
<dbReference type="RefSeq" id="WP_200268095.1">
    <property type="nucleotide sequence ID" value="NZ_JAENIJ010000005.1"/>
</dbReference>
<sequence>MSLDRFDTASPFGESSLNTGKFEQFMDRHQKGVAVLAVVAVLGAASFLIYRSLENNKEITAGEALVKAEKIADFQAVIKESPDTTAAGSAMMLLADQQWTEGNPDDSVKTLKDFLSSHPDHPAKPTAKASLASKLVSQGKSDEAKKLLEELVADPSARYIAPYALISLGDISKVANDLDQAQSYYERARNEYPSSSFFSTANDRISSLKAKPPVEIDAPPAPDPTLPTPGNPTSSPFLQPSTNPPAGMFPTEGDVPADPTPEDLLPTTPEPPTAPELPVEPTPAMPGNEGNPPSGS</sequence>
<evidence type="ECO:0000313" key="6">
    <source>
        <dbReference type="Proteomes" id="UP000603141"/>
    </source>
</evidence>
<dbReference type="Gene3D" id="1.25.40.10">
    <property type="entry name" value="Tetratricopeptide repeat domain"/>
    <property type="match status" value="2"/>
</dbReference>
<dbReference type="InterPro" id="IPR018704">
    <property type="entry name" value="SecYEG/CpoB_TPR"/>
</dbReference>
<evidence type="ECO:0000256" key="2">
    <source>
        <dbReference type="SAM" id="MobiDB-lite"/>
    </source>
</evidence>
<keyword evidence="1" id="KW-0802">TPR repeat</keyword>
<keyword evidence="3" id="KW-0472">Membrane</keyword>
<dbReference type="Proteomes" id="UP000603141">
    <property type="component" value="Unassembled WGS sequence"/>
</dbReference>
<evidence type="ECO:0000256" key="3">
    <source>
        <dbReference type="SAM" id="Phobius"/>
    </source>
</evidence>
<feature type="compositionally biased region" description="Polar residues" evidence="2">
    <location>
        <begin position="231"/>
        <end position="241"/>
    </location>
</feature>
<feature type="domain" description="Ancillary SecYEG translocon subunit/Cell division coordinator CpoB TPR" evidence="4">
    <location>
        <begin position="24"/>
        <end position="195"/>
    </location>
</feature>
<keyword evidence="3" id="KW-0812">Transmembrane</keyword>
<proteinExistence type="predicted"/>
<dbReference type="SUPFAM" id="SSF48452">
    <property type="entry name" value="TPR-like"/>
    <property type="match status" value="1"/>
</dbReference>
<keyword evidence="3" id="KW-1133">Transmembrane helix</keyword>
<reference evidence="5" key="1">
    <citation type="submission" date="2021-01" db="EMBL/GenBank/DDBJ databases">
        <title>Modified the classification status of verrucomicrobia.</title>
        <authorList>
            <person name="Feng X."/>
        </authorList>
    </citation>
    <scope>NUCLEOTIDE SEQUENCE</scope>
    <source>
        <strain evidence="5">KCTC 22041</strain>
    </source>
</reference>
<feature type="repeat" description="TPR" evidence="1">
    <location>
        <begin position="162"/>
        <end position="195"/>
    </location>
</feature>
<evidence type="ECO:0000259" key="4">
    <source>
        <dbReference type="Pfam" id="PF09976"/>
    </source>
</evidence>
<feature type="compositionally biased region" description="Pro residues" evidence="2">
    <location>
        <begin position="219"/>
        <end position="230"/>
    </location>
</feature>
<name>A0A934S8K7_9BACT</name>